<keyword evidence="2" id="KW-1185">Reference proteome</keyword>
<sequence length="69" mass="7998">MDSEQLREYGHRKNRVALVSDQDIVHGGQIKKCLGKCIWVHASQVIDRALWKWRFRDDGAREFDAAGET</sequence>
<dbReference type="AlphaFoldDB" id="A0A565BDY8"/>
<name>A0A565BDY8_9BRAS</name>
<proteinExistence type="predicted"/>
<comment type="caution">
    <text evidence="1">The sequence shown here is derived from an EMBL/GenBank/DDBJ whole genome shotgun (WGS) entry which is preliminary data.</text>
</comment>
<evidence type="ECO:0000313" key="2">
    <source>
        <dbReference type="Proteomes" id="UP000489600"/>
    </source>
</evidence>
<evidence type="ECO:0000313" key="1">
    <source>
        <dbReference type="EMBL" id="VVA99818.1"/>
    </source>
</evidence>
<reference evidence="1" key="1">
    <citation type="submission" date="2019-07" db="EMBL/GenBank/DDBJ databases">
        <authorList>
            <person name="Dittberner H."/>
        </authorList>
    </citation>
    <scope>NUCLEOTIDE SEQUENCE [LARGE SCALE GENOMIC DNA]</scope>
</reference>
<gene>
    <name evidence="1" type="ORF">ANE_LOCUS10263</name>
</gene>
<accession>A0A565BDY8</accession>
<dbReference type="EMBL" id="CABITT030000003">
    <property type="protein sequence ID" value="VVA99818.1"/>
    <property type="molecule type" value="Genomic_DNA"/>
</dbReference>
<dbReference type="Proteomes" id="UP000489600">
    <property type="component" value="Unassembled WGS sequence"/>
</dbReference>
<protein>
    <submittedName>
        <fullName evidence="1">Uncharacterized protein</fullName>
    </submittedName>
</protein>
<organism evidence="1 2">
    <name type="scientific">Arabis nemorensis</name>
    <dbReference type="NCBI Taxonomy" id="586526"/>
    <lineage>
        <taxon>Eukaryota</taxon>
        <taxon>Viridiplantae</taxon>
        <taxon>Streptophyta</taxon>
        <taxon>Embryophyta</taxon>
        <taxon>Tracheophyta</taxon>
        <taxon>Spermatophyta</taxon>
        <taxon>Magnoliopsida</taxon>
        <taxon>eudicotyledons</taxon>
        <taxon>Gunneridae</taxon>
        <taxon>Pentapetalae</taxon>
        <taxon>rosids</taxon>
        <taxon>malvids</taxon>
        <taxon>Brassicales</taxon>
        <taxon>Brassicaceae</taxon>
        <taxon>Arabideae</taxon>
        <taxon>Arabis</taxon>
    </lineage>
</organism>